<dbReference type="GO" id="GO:0016020">
    <property type="term" value="C:membrane"/>
    <property type="evidence" value="ECO:0007669"/>
    <property type="project" value="UniProtKB-SubCell"/>
</dbReference>
<gene>
    <name evidence="8" type="ORF">FN976_24490</name>
</gene>
<dbReference type="SUPFAM" id="SSF48452">
    <property type="entry name" value="TPR-like"/>
    <property type="match status" value="1"/>
</dbReference>
<dbReference type="PANTHER" id="PTHR37422:SF13">
    <property type="entry name" value="LIPOPOLYSACCHARIDE BIOSYNTHESIS PROTEIN PA4999-RELATED"/>
    <property type="match status" value="1"/>
</dbReference>
<feature type="transmembrane region" description="Helical" evidence="6">
    <location>
        <begin position="202"/>
        <end position="219"/>
    </location>
</feature>
<name>A0A562ZI86_9BURK</name>
<dbReference type="RefSeq" id="WP_145895855.1">
    <property type="nucleotide sequence ID" value="NZ_VOBQ01000021.1"/>
</dbReference>
<dbReference type="Pfam" id="PF04932">
    <property type="entry name" value="Wzy_C"/>
    <property type="match status" value="1"/>
</dbReference>
<comment type="caution">
    <text evidence="8">The sequence shown here is derived from an EMBL/GenBank/DDBJ whole genome shotgun (WGS) entry which is preliminary data.</text>
</comment>
<feature type="transmembrane region" description="Helical" evidence="6">
    <location>
        <begin position="112"/>
        <end position="129"/>
    </location>
</feature>
<keyword evidence="8" id="KW-0436">Ligase</keyword>
<feature type="transmembrane region" description="Helical" evidence="6">
    <location>
        <begin position="85"/>
        <end position="106"/>
    </location>
</feature>
<keyword evidence="2 6" id="KW-0812">Transmembrane</keyword>
<evidence type="ECO:0000313" key="8">
    <source>
        <dbReference type="EMBL" id="TWO68097.1"/>
    </source>
</evidence>
<organism evidence="8 9">
    <name type="scientific">Caenimonas sedimenti</name>
    <dbReference type="NCBI Taxonomy" id="2596921"/>
    <lineage>
        <taxon>Bacteria</taxon>
        <taxon>Pseudomonadati</taxon>
        <taxon>Pseudomonadota</taxon>
        <taxon>Betaproteobacteria</taxon>
        <taxon>Burkholderiales</taxon>
        <taxon>Comamonadaceae</taxon>
        <taxon>Caenimonas</taxon>
    </lineage>
</organism>
<dbReference type="GO" id="GO:0016874">
    <property type="term" value="F:ligase activity"/>
    <property type="evidence" value="ECO:0007669"/>
    <property type="project" value="UniProtKB-KW"/>
</dbReference>
<dbReference type="Gene3D" id="1.25.40.10">
    <property type="entry name" value="Tetratricopeptide repeat domain"/>
    <property type="match status" value="1"/>
</dbReference>
<dbReference type="EMBL" id="VOBQ01000021">
    <property type="protein sequence ID" value="TWO68097.1"/>
    <property type="molecule type" value="Genomic_DNA"/>
</dbReference>
<sequence>MPKRPTQAAATAAPAPLPGEVVRDDWTVVILAVMMFLAPALGVPTELMLQDTLKSIIVAMAVLSAALLFFLQMRGRREPLRWHGLLWLPLALLLYALGSMAWSHAYLGGVEAVRWFVFTLLLWLGLNTLARDRLAWLAWGVHAGAVGAALWAALQFWVDFDLFPQGPNPASTFVNRNFFAEFVVCTLPFSMLLLGRARASGSVVALAVSNGLIITTILMTGTRAALIALWLQLLVVWPLIAWRCRRQFAWPGWTLPVRVAAPLVLALTVLVLGLVPSANPKILVEERGAHALARAFTRTQSIGPRDYSLGVRMEMWRATLNIIQARPFTGVGAGAWESEVPLYQAEGSQLETDYYVHNEFLQLLAEYGLVGWTFLVLLFTYLIVSAGRTWKAATETEDAEALWRATLLCSLLALMVVSCIGFPWRMAATGALFALCLAGLAASDARLGHASPALAQALRWTPALRQAAIAVTCACIALALFITQRAAESERKIVSAAKIALAMSASGRPDDPRWRASREEMLRLVREGVAINPHYRKITPMVADELAKWGDWANATWIWESVLSSRPNVVAIISNAARGYSSTGQPDKALAMLERAKRIQPRAPSVRSLEVVLLGRAGKEAEALRLAKAALAAGVYDYDLVNALFVLASRAKEFALAEQAMALRVKDWPESQSSGQVRLGLMYATGMNDAAKARAAFRAGLAAAADPAERDKLLAQIPPPFRQEFTPTASLSPQASYTSSSSR</sequence>
<reference evidence="8 9" key="1">
    <citation type="submission" date="2019-07" db="EMBL/GenBank/DDBJ databases">
        <title>Caenimonas sedimenti sp. nov., isolated from activated sludge.</title>
        <authorList>
            <person name="Xu J."/>
        </authorList>
    </citation>
    <scope>NUCLEOTIDE SEQUENCE [LARGE SCALE GENOMIC DNA]</scope>
    <source>
        <strain evidence="8 9">HX-9-20</strain>
    </source>
</reference>
<evidence type="ECO:0000256" key="6">
    <source>
        <dbReference type="SAM" id="Phobius"/>
    </source>
</evidence>
<evidence type="ECO:0000313" key="9">
    <source>
        <dbReference type="Proteomes" id="UP000318199"/>
    </source>
</evidence>
<feature type="transmembrane region" description="Helical" evidence="6">
    <location>
        <begin position="26"/>
        <end position="43"/>
    </location>
</feature>
<dbReference type="InterPro" id="IPR051533">
    <property type="entry name" value="WaaL-like"/>
</dbReference>
<feature type="transmembrane region" description="Helical" evidence="6">
    <location>
        <begin position="402"/>
        <end position="424"/>
    </location>
</feature>
<keyword evidence="3 6" id="KW-1133">Transmembrane helix</keyword>
<dbReference type="Proteomes" id="UP000318199">
    <property type="component" value="Unassembled WGS sequence"/>
</dbReference>
<feature type="transmembrane region" description="Helical" evidence="6">
    <location>
        <begin position="255"/>
        <end position="275"/>
    </location>
</feature>
<dbReference type="PANTHER" id="PTHR37422">
    <property type="entry name" value="TEICHURONIC ACID BIOSYNTHESIS PROTEIN TUAE"/>
    <property type="match status" value="1"/>
</dbReference>
<feature type="transmembrane region" description="Helical" evidence="6">
    <location>
        <begin position="463"/>
        <end position="482"/>
    </location>
</feature>
<dbReference type="InterPro" id="IPR007016">
    <property type="entry name" value="O-antigen_ligase-rel_domated"/>
</dbReference>
<dbReference type="OrthoDB" id="8576060at2"/>
<evidence type="ECO:0000256" key="5">
    <source>
        <dbReference type="SAM" id="MobiDB-lite"/>
    </source>
</evidence>
<evidence type="ECO:0000256" key="1">
    <source>
        <dbReference type="ARBA" id="ARBA00004141"/>
    </source>
</evidence>
<accession>A0A562ZI86</accession>
<feature type="transmembrane region" description="Helical" evidence="6">
    <location>
        <begin position="178"/>
        <end position="195"/>
    </location>
</feature>
<protein>
    <submittedName>
        <fullName evidence="8">O-antigen ligase family protein</fullName>
    </submittedName>
</protein>
<evidence type="ECO:0000256" key="2">
    <source>
        <dbReference type="ARBA" id="ARBA00022692"/>
    </source>
</evidence>
<evidence type="ECO:0000259" key="7">
    <source>
        <dbReference type="Pfam" id="PF04932"/>
    </source>
</evidence>
<feature type="transmembrane region" description="Helical" evidence="6">
    <location>
        <begin position="369"/>
        <end position="390"/>
    </location>
</feature>
<feature type="transmembrane region" description="Helical" evidence="6">
    <location>
        <begin position="136"/>
        <end position="158"/>
    </location>
</feature>
<dbReference type="AlphaFoldDB" id="A0A562ZI86"/>
<evidence type="ECO:0000256" key="3">
    <source>
        <dbReference type="ARBA" id="ARBA00022989"/>
    </source>
</evidence>
<comment type="subcellular location">
    <subcellularLocation>
        <location evidence="1">Membrane</location>
        <topology evidence="1">Multi-pass membrane protein</topology>
    </subcellularLocation>
</comment>
<dbReference type="InterPro" id="IPR011990">
    <property type="entry name" value="TPR-like_helical_dom_sf"/>
</dbReference>
<proteinExistence type="predicted"/>
<feature type="compositionally biased region" description="Polar residues" evidence="5">
    <location>
        <begin position="725"/>
        <end position="743"/>
    </location>
</feature>
<feature type="transmembrane region" description="Helical" evidence="6">
    <location>
        <begin position="225"/>
        <end position="243"/>
    </location>
</feature>
<feature type="transmembrane region" description="Helical" evidence="6">
    <location>
        <begin position="55"/>
        <end position="73"/>
    </location>
</feature>
<evidence type="ECO:0000256" key="4">
    <source>
        <dbReference type="ARBA" id="ARBA00023136"/>
    </source>
</evidence>
<keyword evidence="4 6" id="KW-0472">Membrane</keyword>
<feature type="domain" description="O-antigen ligase-related" evidence="7">
    <location>
        <begin position="212"/>
        <end position="375"/>
    </location>
</feature>
<keyword evidence="9" id="KW-1185">Reference proteome</keyword>
<feature type="region of interest" description="Disordered" evidence="5">
    <location>
        <begin position="722"/>
        <end position="743"/>
    </location>
</feature>